<dbReference type="Proteomes" id="UP000308600">
    <property type="component" value="Unassembled WGS sequence"/>
</dbReference>
<evidence type="ECO:0000313" key="1">
    <source>
        <dbReference type="EMBL" id="TFK70715.1"/>
    </source>
</evidence>
<name>A0ACD3AYY0_9AGAR</name>
<gene>
    <name evidence="1" type="ORF">BDN72DRAFT_794822</name>
</gene>
<protein>
    <submittedName>
        <fullName evidence="1">Uncharacterized protein</fullName>
    </submittedName>
</protein>
<proteinExistence type="predicted"/>
<dbReference type="EMBL" id="ML208308">
    <property type="protein sequence ID" value="TFK70715.1"/>
    <property type="molecule type" value="Genomic_DNA"/>
</dbReference>
<keyword evidence="2" id="KW-1185">Reference proteome</keyword>
<sequence length="327" mass="32966">MFVPFISTRNPNRSFLGKRKGGGGGGKGGGGGSKGGGSSSSGKGGSSGSSKGSSGSGSSSGSSRPSSVSVGGGTSKTAHPYSFGGGPVVVIPSGSQFAGRQEGGANRNEVFGTKQFGSGYPGLFGRGVGGRGFPFYYWPLAWAGVGAVGTGAASYAYLNSDEFSPDGKTRPGGQQATAYFLGSNPSDSTTYRLISDNGTVSDLITDILGNCVNIIDPSRSSSSPSFYDNTTQSPRPEQVIQYYRASTAALTLDGYNNSAVFQSGLDANDTSHDSLLPSSLNTTVLDCLNSTIGTAIPLVDASTATIPRPSLGVMGFVGIVVALTSMV</sequence>
<reference evidence="1 2" key="1">
    <citation type="journal article" date="2019" name="Nat. Ecol. Evol.">
        <title>Megaphylogeny resolves global patterns of mushroom evolution.</title>
        <authorList>
            <person name="Varga T."/>
            <person name="Krizsan K."/>
            <person name="Foldi C."/>
            <person name="Dima B."/>
            <person name="Sanchez-Garcia M."/>
            <person name="Sanchez-Ramirez S."/>
            <person name="Szollosi G.J."/>
            <person name="Szarkandi J.G."/>
            <person name="Papp V."/>
            <person name="Albert L."/>
            <person name="Andreopoulos W."/>
            <person name="Angelini C."/>
            <person name="Antonin V."/>
            <person name="Barry K.W."/>
            <person name="Bougher N.L."/>
            <person name="Buchanan P."/>
            <person name="Buyck B."/>
            <person name="Bense V."/>
            <person name="Catcheside P."/>
            <person name="Chovatia M."/>
            <person name="Cooper J."/>
            <person name="Damon W."/>
            <person name="Desjardin D."/>
            <person name="Finy P."/>
            <person name="Geml J."/>
            <person name="Haridas S."/>
            <person name="Hughes K."/>
            <person name="Justo A."/>
            <person name="Karasinski D."/>
            <person name="Kautmanova I."/>
            <person name="Kiss B."/>
            <person name="Kocsube S."/>
            <person name="Kotiranta H."/>
            <person name="LaButti K.M."/>
            <person name="Lechner B.E."/>
            <person name="Liimatainen K."/>
            <person name="Lipzen A."/>
            <person name="Lukacs Z."/>
            <person name="Mihaltcheva S."/>
            <person name="Morgado L.N."/>
            <person name="Niskanen T."/>
            <person name="Noordeloos M.E."/>
            <person name="Ohm R.A."/>
            <person name="Ortiz-Santana B."/>
            <person name="Ovrebo C."/>
            <person name="Racz N."/>
            <person name="Riley R."/>
            <person name="Savchenko A."/>
            <person name="Shiryaev A."/>
            <person name="Soop K."/>
            <person name="Spirin V."/>
            <person name="Szebenyi C."/>
            <person name="Tomsovsky M."/>
            <person name="Tulloss R.E."/>
            <person name="Uehling J."/>
            <person name="Grigoriev I.V."/>
            <person name="Vagvolgyi C."/>
            <person name="Papp T."/>
            <person name="Martin F.M."/>
            <person name="Miettinen O."/>
            <person name="Hibbett D.S."/>
            <person name="Nagy L.G."/>
        </authorList>
    </citation>
    <scope>NUCLEOTIDE SEQUENCE [LARGE SCALE GENOMIC DNA]</scope>
    <source>
        <strain evidence="1 2">NL-1719</strain>
    </source>
</reference>
<accession>A0ACD3AYY0</accession>
<organism evidence="1 2">
    <name type="scientific">Pluteus cervinus</name>
    <dbReference type="NCBI Taxonomy" id="181527"/>
    <lineage>
        <taxon>Eukaryota</taxon>
        <taxon>Fungi</taxon>
        <taxon>Dikarya</taxon>
        <taxon>Basidiomycota</taxon>
        <taxon>Agaricomycotina</taxon>
        <taxon>Agaricomycetes</taxon>
        <taxon>Agaricomycetidae</taxon>
        <taxon>Agaricales</taxon>
        <taxon>Pluteineae</taxon>
        <taxon>Pluteaceae</taxon>
        <taxon>Pluteus</taxon>
    </lineage>
</organism>
<evidence type="ECO:0000313" key="2">
    <source>
        <dbReference type="Proteomes" id="UP000308600"/>
    </source>
</evidence>